<protein>
    <submittedName>
        <fullName evidence="1">Uncharacterized protein</fullName>
    </submittedName>
</protein>
<reference evidence="1" key="1">
    <citation type="submission" date="2021-06" db="EMBL/GenBank/DDBJ databases">
        <authorList>
            <person name="Hodson N. C."/>
            <person name="Mongue J. A."/>
            <person name="Jaron S. K."/>
        </authorList>
    </citation>
    <scope>NUCLEOTIDE SEQUENCE</scope>
</reference>
<organism evidence="1 2">
    <name type="scientific">Allacma fusca</name>
    <dbReference type="NCBI Taxonomy" id="39272"/>
    <lineage>
        <taxon>Eukaryota</taxon>
        <taxon>Metazoa</taxon>
        <taxon>Ecdysozoa</taxon>
        <taxon>Arthropoda</taxon>
        <taxon>Hexapoda</taxon>
        <taxon>Collembola</taxon>
        <taxon>Symphypleona</taxon>
        <taxon>Sminthuridae</taxon>
        <taxon>Allacma</taxon>
    </lineage>
</organism>
<name>A0A8J2P119_9HEXA</name>
<comment type="caution">
    <text evidence="1">The sequence shown here is derived from an EMBL/GenBank/DDBJ whole genome shotgun (WGS) entry which is preliminary data.</text>
</comment>
<sequence length="89" mass="10075">MGSNLSPMVILSPNGTLRDFPLNFNIGHISEKRGNSTNEWHGCDDLDSCEDQKLWPFSKTTAGYIVRCISPGRRTRAIHYSNFLFCPEI</sequence>
<dbReference type="Proteomes" id="UP000708208">
    <property type="component" value="Unassembled WGS sequence"/>
</dbReference>
<proteinExistence type="predicted"/>
<evidence type="ECO:0000313" key="2">
    <source>
        <dbReference type="Proteomes" id="UP000708208"/>
    </source>
</evidence>
<dbReference type="EMBL" id="CAJVCH010155466">
    <property type="protein sequence ID" value="CAG7727925.1"/>
    <property type="molecule type" value="Genomic_DNA"/>
</dbReference>
<gene>
    <name evidence="1" type="ORF">AFUS01_LOCUS16741</name>
</gene>
<dbReference type="AlphaFoldDB" id="A0A8J2P119"/>
<evidence type="ECO:0000313" key="1">
    <source>
        <dbReference type="EMBL" id="CAG7727925.1"/>
    </source>
</evidence>
<accession>A0A8J2P119</accession>
<keyword evidence="2" id="KW-1185">Reference proteome</keyword>